<name>A0AAD7EEZ3_9AGAR</name>
<gene>
    <name evidence="2" type="ORF">DFH08DRAFT_894655</name>
</gene>
<dbReference type="EMBL" id="JARIHO010000064">
    <property type="protein sequence ID" value="KAJ7315066.1"/>
    <property type="molecule type" value="Genomic_DNA"/>
</dbReference>
<accession>A0AAD7EEZ3</accession>
<feature type="chain" id="PRO_5041899372" description="Secreted protein" evidence="1">
    <location>
        <begin position="29"/>
        <end position="98"/>
    </location>
</feature>
<keyword evidence="1" id="KW-0732">Signal</keyword>
<dbReference type="AlphaFoldDB" id="A0AAD7EEZ3"/>
<organism evidence="2 3">
    <name type="scientific">Mycena albidolilacea</name>
    <dbReference type="NCBI Taxonomy" id="1033008"/>
    <lineage>
        <taxon>Eukaryota</taxon>
        <taxon>Fungi</taxon>
        <taxon>Dikarya</taxon>
        <taxon>Basidiomycota</taxon>
        <taxon>Agaricomycotina</taxon>
        <taxon>Agaricomycetes</taxon>
        <taxon>Agaricomycetidae</taxon>
        <taxon>Agaricales</taxon>
        <taxon>Marasmiineae</taxon>
        <taxon>Mycenaceae</taxon>
        <taxon>Mycena</taxon>
    </lineage>
</organism>
<reference evidence="2" key="1">
    <citation type="submission" date="2023-03" db="EMBL/GenBank/DDBJ databases">
        <title>Massive genome expansion in bonnet fungi (Mycena s.s.) driven by repeated elements and novel gene families across ecological guilds.</title>
        <authorList>
            <consortium name="Lawrence Berkeley National Laboratory"/>
            <person name="Harder C.B."/>
            <person name="Miyauchi S."/>
            <person name="Viragh M."/>
            <person name="Kuo A."/>
            <person name="Thoen E."/>
            <person name="Andreopoulos B."/>
            <person name="Lu D."/>
            <person name="Skrede I."/>
            <person name="Drula E."/>
            <person name="Henrissat B."/>
            <person name="Morin E."/>
            <person name="Kohler A."/>
            <person name="Barry K."/>
            <person name="LaButti K."/>
            <person name="Morin E."/>
            <person name="Salamov A."/>
            <person name="Lipzen A."/>
            <person name="Mereny Z."/>
            <person name="Hegedus B."/>
            <person name="Baldrian P."/>
            <person name="Stursova M."/>
            <person name="Weitz H."/>
            <person name="Taylor A."/>
            <person name="Grigoriev I.V."/>
            <person name="Nagy L.G."/>
            <person name="Martin F."/>
            <person name="Kauserud H."/>
        </authorList>
    </citation>
    <scope>NUCLEOTIDE SEQUENCE</scope>
    <source>
        <strain evidence="2">CBHHK002</strain>
    </source>
</reference>
<proteinExistence type="predicted"/>
<evidence type="ECO:0000313" key="3">
    <source>
        <dbReference type="Proteomes" id="UP001218218"/>
    </source>
</evidence>
<feature type="signal peptide" evidence="1">
    <location>
        <begin position="1"/>
        <end position="28"/>
    </location>
</feature>
<evidence type="ECO:0008006" key="4">
    <source>
        <dbReference type="Google" id="ProtNLM"/>
    </source>
</evidence>
<sequence>MSNTRRGSGTSVPVHMHLHLLTLSICISVDPVVLQVARSDGVRVVVRVFVRMHDSGVIEDHCDSRWPADPDVCTVQFPCNGRWAVDFNPLRGVVGRRC</sequence>
<dbReference type="Proteomes" id="UP001218218">
    <property type="component" value="Unassembled WGS sequence"/>
</dbReference>
<comment type="caution">
    <text evidence="2">The sequence shown here is derived from an EMBL/GenBank/DDBJ whole genome shotgun (WGS) entry which is preliminary data.</text>
</comment>
<protein>
    <recommendedName>
        <fullName evidence="4">Secreted protein</fullName>
    </recommendedName>
</protein>
<keyword evidence="3" id="KW-1185">Reference proteome</keyword>
<evidence type="ECO:0000313" key="2">
    <source>
        <dbReference type="EMBL" id="KAJ7315066.1"/>
    </source>
</evidence>
<evidence type="ECO:0000256" key="1">
    <source>
        <dbReference type="SAM" id="SignalP"/>
    </source>
</evidence>